<protein>
    <submittedName>
        <fullName evidence="2">Uncharacterized protein</fullName>
    </submittedName>
</protein>
<name>A0ABD1RZM3_9LAMI</name>
<feature type="region of interest" description="Disordered" evidence="1">
    <location>
        <begin position="79"/>
        <end position="105"/>
    </location>
</feature>
<feature type="compositionally biased region" description="Polar residues" evidence="1">
    <location>
        <begin position="43"/>
        <end position="52"/>
    </location>
</feature>
<dbReference type="Proteomes" id="UP001604277">
    <property type="component" value="Unassembled WGS sequence"/>
</dbReference>
<keyword evidence="3" id="KW-1185">Reference proteome</keyword>
<gene>
    <name evidence="2" type="ORF">Fot_37408</name>
</gene>
<feature type="region of interest" description="Disordered" evidence="1">
    <location>
        <begin position="1"/>
        <end position="56"/>
    </location>
</feature>
<evidence type="ECO:0000256" key="1">
    <source>
        <dbReference type="SAM" id="MobiDB-lite"/>
    </source>
</evidence>
<evidence type="ECO:0000313" key="2">
    <source>
        <dbReference type="EMBL" id="KAL2493651.1"/>
    </source>
</evidence>
<sequence length="105" mass="11871">MARTKTTNQHPEVKRIRRSNTAASTSPATHFSRLWPPVRCTPSLATSTSSSNPPIPQLFHMLYALKPQLRERVMRVRARTTEQSPNLAANLKKPLGESQHTEQIE</sequence>
<proteinExistence type="predicted"/>
<comment type="caution">
    <text evidence="2">The sequence shown here is derived from an EMBL/GenBank/DDBJ whole genome shotgun (WGS) entry which is preliminary data.</text>
</comment>
<feature type="compositionally biased region" description="Polar residues" evidence="1">
    <location>
        <begin position="1"/>
        <end position="10"/>
    </location>
</feature>
<reference evidence="3" key="1">
    <citation type="submission" date="2024-07" db="EMBL/GenBank/DDBJ databases">
        <title>Two chromosome-level genome assemblies of Korean endemic species Abeliophyllum distichum and Forsythia ovata (Oleaceae).</title>
        <authorList>
            <person name="Jang H."/>
        </authorList>
    </citation>
    <scope>NUCLEOTIDE SEQUENCE [LARGE SCALE GENOMIC DNA]</scope>
</reference>
<accession>A0ABD1RZM3</accession>
<dbReference type="AlphaFoldDB" id="A0ABD1RZM3"/>
<feature type="compositionally biased region" description="Polar residues" evidence="1">
    <location>
        <begin position="19"/>
        <end position="29"/>
    </location>
</feature>
<dbReference type="EMBL" id="JBFOLJ010000011">
    <property type="protein sequence ID" value="KAL2493651.1"/>
    <property type="molecule type" value="Genomic_DNA"/>
</dbReference>
<organism evidence="2 3">
    <name type="scientific">Forsythia ovata</name>
    <dbReference type="NCBI Taxonomy" id="205694"/>
    <lineage>
        <taxon>Eukaryota</taxon>
        <taxon>Viridiplantae</taxon>
        <taxon>Streptophyta</taxon>
        <taxon>Embryophyta</taxon>
        <taxon>Tracheophyta</taxon>
        <taxon>Spermatophyta</taxon>
        <taxon>Magnoliopsida</taxon>
        <taxon>eudicotyledons</taxon>
        <taxon>Gunneridae</taxon>
        <taxon>Pentapetalae</taxon>
        <taxon>asterids</taxon>
        <taxon>lamiids</taxon>
        <taxon>Lamiales</taxon>
        <taxon>Oleaceae</taxon>
        <taxon>Forsythieae</taxon>
        <taxon>Forsythia</taxon>
    </lineage>
</organism>
<evidence type="ECO:0000313" key="3">
    <source>
        <dbReference type="Proteomes" id="UP001604277"/>
    </source>
</evidence>